<keyword evidence="3" id="KW-0255">Endonuclease</keyword>
<dbReference type="EMBL" id="BAABGP010000008">
    <property type="protein sequence ID" value="GAA4482761.1"/>
    <property type="molecule type" value="Genomic_DNA"/>
</dbReference>
<evidence type="ECO:0000313" key="4">
    <source>
        <dbReference type="Proteomes" id="UP001500731"/>
    </source>
</evidence>
<sequence>MLDCGMDFTTDDVEADGDFAAVSVGREQVDETFVAARLLDDLIQDDVAINRRAARRAVGVCTVLEHVRRHPEIYTVGDAADDADHSLRSAIFEVSLRLQVSEDEVRRLQCIAETAPEFLPLLWAQAWEGLAALRFVEAAVSAALRLRAPVGADRAEREYAAEAISLIDQASAEWAMSLSLPAFRRRLKLLVARLDPASQDSKHARGMADRRVVVEDADDGMSWVMALVPTITALAIKRRLTATAKHLQKDRREQRTRDQIRADLFGDWLCGVGTSSAVKTKVFVTIPAGLLAGAGTATAGTATLTGGAGNPVTSLTQAQLVGHGPIDPLTAQQLFLEATAFRRVITDPVRGVVLDMDRRTYRPTTAQRDWLILRHGTCARDGCTRLALDADLDHERAWARGGPTDVGNLRPLCPADHARNHRTRFHFRSREDRTVEVTSPTGFHTTDPPPF</sequence>
<dbReference type="GO" id="GO:0004519">
    <property type="term" value="F:endonuclease activity"/>
    <property type="evidence" value="ECO:0007669"/>
    <property type="project" value="UniProtKB-KW"/>
</dbReference>
<dbReference type="InterPro" id="IPR002711">
    <property type="entry name" value="HNH"/>
</dbReference>
<dbReference type="SMART" id="SM00507">
    <property type="entry name" value="HNHc"/>
    <property type="match status" value="1"/>
</dbReference>
<dbReference type="CDD" id="cd00085">
    <property type="entry name" value="HNHc"/>
    <property type="match status" value="1"/>
</dbReference>
<evidence type="ECO:0000259" key="2">
    <source>
        <dbReference type="SMART" id="SM00507"/>
    </source>
</evidence>
<feature type="domain" description="HNH nuclease" evidence="2">
    <location>
        <begin position="366"/>
        <end position="418"/>
    </location>
</feature>
<dbReference type="Pfam" id="PF02720">
    <property type="entry name" value="DUF222"/>
    <property type="match status" value="1"/>
</dbReference>
<comment type="similarity">
    <text evidence="1">Belongs to the Rv1128c/1148c/1588c/1702c/1945/3466 family.</text>
</comment>
<accession>A0ABP8P954</accession>
<dbReference type="Proteomes" id="UP001500731">
    <property type="component" value="Unassembled WGS sequence"/>
</dbReference>
<keyword evidence="3" id="KW-0378">Hydrolase</keyword>
<proteinExistence type="inferred from homology"/>
<gene>
    <name evidence="3" type="ORF">GCM10023171_13270</name>
</gene>
<keyword evidence="3" id="KW-0540">Nuclease</keyword>
<organism evidence="3 4">
    <name type="scientific">Microbacterium panaciterrae</name>
    <dbReference type="NCBI Taxonomy" id="985759"/>
    <lineage>
        <taxon>Bacteria</taxon>
        <taxon>Bacillati</taxon>
        <taxon>Actinomycetota</taxon>
        <taxon>Actinomycetes</taxon>
        <taxon>Micrococcales</taxon>
        <taxon>Microbacteriaceae</taxon>
        <taxon>Microbacterium</taxon>
    </lineage>
</organism>
<reference evidence="4" key="1">
    <citation type="journal article" date="2019" name="Int. J. Syst. Evol. Microbiol.">
        <title>The Global Catalogue of Microorganisms (GCM) 10K type strain sequencing project: providing services to taxonomists for standard genome sequencing and annotation.</title>
        <authorList>
            <consortium name="The Broad Institute Genomics Platform"/>
            <consortium name="The Broad Institute Genome Sequencing Center for Infectious Disease"/>
            <person name="Wu L."/>
            <person name="Ma J."/>
        </authorList>
    </citation>
    <scope>NUCLEOTIDE SEQUENCE [LARGE SCALE GENOMIC DNA]</scope>
    <source>
        <strain evidence="4">JCM 17839</strain>
    </source>
</reference>
<evidence type="ECO:0000313" key="3">
    <source>
        <dbReference type="EMBL" id="GAA4482761.1"/>
    </source>
</evidence>
<comment type="caution">
    <text evidence="3">The sequence shown here is derived from an EMBL/GenBank/DDBJ whole genome shotgun (WGS) entry which is preliminary data.</text>
</comment>
<keyword evidence="4" id="KW-1185">Reference proteome</keyword>
<dbReference type="Gene3D" id="1.10.30.50">
    <property type="match status" value="1"/>
</dbReference>
<evidence type="ECO:0000256" key="1">
    <source>
        <dbReference type="ARBA" id="ARBA00023450"/>
    </source>
</evidence>
<dbReference type="InterPro" id="IPR003615">
    <property type="entry name" value="HNH_nuc"/>
</dbReference>
<dbReference type="InterPro" id="IPR003870">
    <property type="entry name" value="DUF222"/>
</dbReference>
<name>A0ABP8P954_9MICO</name>
<dbReference type="Pfam" id="PF01844">
    <property type="entry name" value="HNH"/>
    <property type="match status" value="1"/>
</dbReference>
<protein>
    <submittedName>
        <fullName evidence="3">HNH endonuclease signature motif containing protein</fullName>
    </submittedName>
</protein>